<organism evidence="6 7">
    <name type="scientific">Chitinophaga caeni</name>
    <dbReference type="NCBI Taxonomy" id="2029983"/>
    <lineage>
        <taxon>Bacteria</taxon>
        <taxon>Pseudomonadati</taxon>
        <taxon>Bacteroidota</taxon>
        <taxon>Chitinophagia</taxon>
        <taxon>Chitinophagales</taxon>
        <taxon>Chitinophagaceae</taxon>
        <taxon>Chitinophaga</taxon>
    </lineage>
</organism>
<dbReference type="PANTHER" id="PTHR42852:SF6">
    <property type="entry name" value="THIOL:DISULFIDE INTERCHANGE PROTEIN DSBE"/>
    <property type="match status" value="1"/>
</dbReference>
<dbReference type="InterPro" id="IPR013766">
    <property type="entry name" value="Thioredoxin_domain"/>
</dbReference>
<dbReference type="CDD" id="cd02966">
    <property type="entry name" value="TlpA_like_family"/>
    <property type="match status" value="1"/>
</dbReference>
<evidence type="ECO:0000256" key="2">
    <source>
        <dbReference type="ARBA" id="ARBA00022748"/>
    </source>
</evidence>
<name>A0A291R0T5_9BACT</name>
<dbReference type="EMBL" id="CP023777">
    <property type="protein sequence ID" value="ATL49752.1"/>
    <property type="molecule type" value="Genomic_DNA"/>
</dbReference>
<keyword evidence="7" id="KW-1185">Reference proteome</keyword>
<evidence type="ECO:0000256" key="4">
    <source>
        <dbReference type="ARBA" id="ARBA00023284"/>
    </source>
</evidence>
<keyword evidence="2" id="KW-0201">Cytochrome c-type biogenesis</keyword>
<evidence type="ECO:0000256" key="3">
    <source>
        <dbReference type="ARBA" id="ARBA00023157"/>
    </source>
</evidence>
<dbReference type="PROSITE" id="PS51352">
    <property type="entry name" value="THIOREDOXIN_2"/>
    <property type="match status" value="1"/>
</dbReference>
<dbReference type="KEGG" id="cbae:COR50_06545"/>
<sequence length="287" mass="31630">MQIKGDYNDLEHVKITGSDASVELQKMFSELSAKNTELTNQMMELDSLSKVPGSDSLLQTKQKQFEQNSKSLNGYFMQVAKDTKSPVVGALAISMLRPNGNEELGNIKTAVADLVKKFPGNTMVKELHEQINSMGETAQANADAPELSDLIGKPAPDFTLPTVNGKKVSLSSFKGKYVLVDFWASWCGPCRKENPNVVNAYNQFKNKNFTILGVSLDNKKENWEKAIADDQLTWTHVSDLKGWESEAARLYNINAIPANLLIDPDGKVVAADLRGAALTDKLKELIH</sequence>
<keyword evidence="3" id="KW-1015">Disulfide bond</keyword>
<dbReference type="PANTHER" id="PTHR42852">
    <property type="entry name" value="THIOL:DISULFIDE INTERCHANGE PROTEIN DSBE"/>
    <property type="match status" value="1"/>
</dbReference>
<evidence type="ECO:0000313" key="7">
    <source>
        <dbReference type="Proteomes" id="UP000220133"/>
    </source>
</evidence>
<comment type="subcellular location">
    <subcellularLocation>
        <location evidence="1">Cell envelope</location>
    </subcellularLocation>
</comment>
<evidence type="ECO:0000313" key="6">
    <source>
        <dbReference type="EMBL" id="ATL49752.1"/>
    </source>
</evidence>
<dbReference type="GO" id="GO:0016491">
    <property type="term" value="F:oxidoreductase activity"/>
    <property type="evidence" value="ECO:0007669"/>
    <property type="project" value="InterPro"/>
</dbReference>
<dbReference type="PROSITE" id="PS00194">
    <property type="entry name" value="THIOREDOXIN_1"/>
    <property type="match status" value="1"/>
</dbReference>
<proteinExistence type="predicted"/>
<dbReference type="OrthoDB" id="750178at2"/>
<dbReference type="GO" id="GO:0030313">
    <property type="term" value="C:cell envelope"/>
    <property type="evidence" value="ECO:0007669"/>
    <property type="project" value="UniProtKB-SubCell"/>
</dbReference>
<protein>
    <recommendedName>
        <fullName evidence="5">Thioredoxin domain-containing protein</fullName>
    </recommendedName>
</protein>
<evidence type="ECO:0000259" key="5">
    <source>
        <dbReference type="PROSITE" id="PS51352"/>
    </source>
</evidence>
<dbReference type="InterPro" id="IPR017937">
    <property type="entry name" value="Thioredoxin_CS"/>
</dbReference>
<evidence type="ECO:0000256" key="1">
    <source>
        <dbReference type="ARBA" id="ARBA00004196"/>
    </source>
</evidence>
<dbReference type="GO" id="GO:0016209">
    <property type="term" value="F:antioxidant activity"/>
    <property type="evidence" value="ECO:0007669"/>
    <property type="project" value="InterPro"/>
</dbReference>
<dbReference type="InterPro" id="IPR000866">
    <property type="entry name" value="AhpC/TSA"/>
</dbReference>
<dbReference type="InterPro" id="IPR036249">
    <property type="entry name" value="Thioredoxin-like_sf"/>
</dbReference>
<keyword evidence="4" id="KW-0676">Redox-active center</keyword>
<accession>A0A291R0T5</accession>
<gene>
    <name evidence="6" type="ORF">COR50_06545</name>
</gene>
<dbReference type="Gene3D" id="3.40.30.10">
    <property type="entry name" value="Glutaredoxin"/>
    <property type="match status" value="1"/>
</dbReference>
<feature type="domain" description="Thioredoxin" evidence="5">
    <location>
        <begin position="149"/>
        <end position="287"/>
    </location>
</feature>
<reference evidence="6 7" key="1">
    <citation type="submission" date="2017-10" db="EMBL/GenBank/DDBJ databases">
        <title>Paenichitinophaga pekingensis gen. nov., sp. nov., isolated from activated sludge.</title>
        <authorList>
            <person name="Jin D."/>
            <person name="Kong X."/>
            <person name="Deng Y."/>
            <person name="Bai Z."/>
        </authorList>
    </citation>
    <scope>NUCLEOTIDE SEQUENCE [LARGE SCALE GENOMIC DNA]</scope>
    <source>
        <strain evidence="6 7">13</strain>
    </source>
</reference>
<dbReference type="GO" id="GO:0017004">
    <property type="term" value="P:cytochrome complex assembly"/>
    <property type="evidence" value="ECO:0007669"/>
    <property type="project" value="UniProtKB-KW"/>
</dbReference>
<dbReference type="AlphaFoldDB" id="A0A291R0T5"/>
<dbReference type="SUPFAM" id="SSF52833">
    <property type="entry name" value="Thioredoxin-like"/>
    <property type="match status" value="1"/>
</dbReference>
<dbReference type="Pfam" id="PF00578">
    <property type="entry name" value="AhpC-TSA"/>
    <property type="match status" value="1"/>
</dbReference>
<dbReference type="Proteomes" id="UP000220133">
    <property type="component" value="Chromosome"/>
</dbReference>
<dbReference type="InterPro" id="IPR050553">
    <property type="entry name" value="Thioredoxin_ResA/DsbE_sf"/>
</dbReference>